<dbReference type="AlphaFoldDB" id="A0A3P7LRZ1"/>
<accession>A0A3P7LRZ1</accession>
<keyword evidence="3" id="KW-1185">Reference proteome</keyword>
<reference evidence="2 3" key="1">
    <citation type="submission" date="2018-11" db="EMBL/GenBank/DDBJ databases">
        <authorList>
            <consortium name="Pathogen Informatics"/>
        </authorList>
    </citation>
    <scope>NUCLEOTIDE SEQUENCE [LARGE SCALE GENOMIC DNA]</scope>
</reference>
<sequence>MVTLMDVTSKLGENFLRQKSEDPCGAIPLPQLPRLIPAPDFLSGLRPSCASFILPPPPPLESHLPFENSPVLLSQSVDPLLPSTTVMRSSPFTNSSPSSEQKPRTEVPESDRLSVVVDYSDGQLVGCMLLSVHDKSCDQGLVPTCQLELFSIIPRSCSSGSHSGNRPPPLVLRPSCRLLARIAPSFREFSRLIGVSHGDHFGSAQNETMVAINGLRKHEGQRISSADSQLMFQVVYLCGLRKRTGS</sequence>
<dbReference type="OrthoDB" id="10628108at2759"/>
<organism evidence="2 3">
    <name type="scientific">Dibothriocephalus latus</name>
    <name type="common">Fish tapeworm</name>
    <name type="synonym">Diphyllobothrium latum</name>
    <dbReference type="NCBI Taxonomy" id="60516"/>
    <lineage>
        <taxon>Eukaryota</taxon>
        <taxon>Metazoa</taxon>
        <taxon>Spiralia</taxon>
        <taxon>Lophotrochozoa</taxon>
        <taxon>Platyhelminthes</taxon>
        <taxon>Cestoda</taxon>
        <taxon>Eucestoda</taxon>
        <taxon>Diphyllobothriidea</taxon>
        <taxon>Diphyllobothriidae</taxon>
        <taxon>Dibothriocephalus</taxon>
    </lineage>
</organism>
<evidence type="ECO:0000256" key="1">
    <source>
        <dbReference type="SAM" id="MobiDB-lite"/>
    </source>
</evidence>
<feature type="region of interest" description="Disordered" evidence="1">
    <location>
        <begin position="84"/>
        <end position="111"/>
    </location>
</feature>
<protein>
    <submittedName>
        <fullName evidence="2">Uncharacterized protein</fullName>
    </submittedName>
</protein>
<feature type="compositionally biased region" description="Basic and acidic residues" evidence="1">
    <location>
        <begin position="101"/>
        <end position="111"/>
    </location>
</feature>
<feature type="compositionally biased region" description="Low complexity" evidence="1">
    <location>
        <begin position="89"/>
        <end position="99"/>
    </location>
</feature>
<name>A0A3P7LRZ1_DIBLA</name>
<gene>
    <name evidence="2" type="ORF">DILT_LOCUS11861</name>
</gene>
<dbReference type="Proteomes" id="UP000281553">
    <property type="component" value="Unassembled WGS sequence"/>
</dbReference>
<dbReference type="EMBL" id="UYRU01064419">
    <property type="protein sequence ID" value="VDN16030.1"/>
    <property type="molecule type" value="Genomic_DNA"/>
</dbReference>
<evidence type="ECO:0000313" key="3">
    <source>
        <dbReference type="Proteomes" id="UP000281553"/>
    </source>
</evidence>
<proteinExistence type="predicted"/>
<evidence type="ECO:0000313" key="2">
    <source>
        <dbReference type="EMBL" id="VDN16030.1"/>
    </source>
</evidence>